<dbReference type="InterPro" id="IPR047057">
    <property type="entry name" value="MerR_fam"/>
</dbReference>
<organism evidence="5 6">
    <name type="scientific">Schleiferia thermophila</name>
    <dbReference type="NCBI Taxonomy" id="884107"/>
    <lineage>
        <taxon>Bacteria</taxon>
        <taxon>Pseudomonadati</taxon>
        <taxon>Bacteroidota</taxon>
        <taxon>Flavobacteriia</taxon>
        <taxon>Flavobacteriales</taxon>
        <taxon>Schleiferiaceae</taxon>
        <taxon>Schleiferia</taxon>
    </lineage>
</organism>
<dbReference type="Pfam" id="PF13411">
    <property type="entry name" value="MerR_1"/>
    <property type="match status" value="1"/>
</dbReference>
<dbReference type="GO" id="GO:0046872">
    <property type="term" value="F:metal ion binding"/>
    <property type="evidence" value="ECO:0007669"/>
    <property type="project" value="InterPro"/>
</dbReference>
<evidence type="ECO:0000313" key="6">
    <source>
        <dbReference type="Proteomes" id="UP000253517"/>
    </source>
</evidence>
<dbReference type="InterPro" id="IPR003759">
    <property type="entry name" value="Cbl-bd_cap"/>
</dbReference>
<gene>
    <name evidence="5" type="ORF">DES35_101543</name>
</gene>
<dbReference type="AlphaFoldDB" id="A0A369AA34"/>
<dbReference type="Gene3D" id="1.10.1660.10">
    <property type="match status" value="1"/>
</dbReference>
<feature type="domain" description="HTH merR-type" evidence="4">
    <location>
        <begin position="10"/>
        <end position="79"/>
    </location>
</feature>
<proteinExistence type="predicted"/>
<dbReference type="SMART" id="SM00422">
    <property type="entry name" value="HTH_MERR"/>
    <property type="match status" value="1"/>
</dbReference>
<sequence>MIVEELMTNKYSIKDLEQLTGIKAHTIRIWEQRYNLICPRRTDTNIRYYLDNDLKKLLNISVLIKNGIKISKISKMSDEQIASLVLEYSKYKGEYEAQINGLKMAMIDFDVEYFDKLLSQCIFNFGPDTTFNQILGKFINEIGILWQTNAISIAHEHFISNLIKQKLFSAIDQMIVNPRPNTEPIVLYLPESELHELSLLYIYYNLKKKGYKILYLGQSVPAENLKEIFDKTGRRLFISIFTTNPFSEQIREYIRKLDDLFGNNDCWFHFSGYQTQNIDIESFNNERFHFHVSVEAICNSFD</sequence>
<evidence type="ECO:0000313" key="5">
    <source>
        <dbReference type="EMBL" id="RCX05258.1"/>
    </source>
</evidence>
<dbReference type="GO" id="GO:0003700">
    <property type="term" value="F:DNA-binding transcription factor activity"/>
    <property type="evidence" value="ECO:0007669"/>
    <property type="project" value="InterPro"/>
</dbReference>
<dbReference type="SUPFAM" id="SSF46955">
    <property type="entry name" value="Putative DNA-binding domain"/>
    <property type="match status" value="1"/>
</dbReference>
<dbReference type="InterPro" id="IPR009061">
    <property type="entry name" value="DNA-bd_dom_put_sf"/>
</dbReference>
<dbReference type="InterPro" id="IPR000551">
    <property type="entry name" value="MerR-type_HTH_dom"/>
</dbReference>
<accession>A0A369AA34</accession>
<dbReference type="GO" id="GO:0031419">
    <property type="term" value="F:cobalamin binding"/>
    <property type="evidence" value="ECO:0007669"/>
    <property type="project" value="InterPro"/>
</dbReference>
<comment type="caution">
    <text evidence="5">The sequence shown here is derived from an EMBL/GenBank/DDBJ whole genome shotgun (WGS) entry which is preliminary data.</text>
</comment>
<dbReference type="SUPFAM" id="SSF52242">
    <property type="entry name" value="Cobalamin (vitamin B12)-binding domain"/>
    <property type="match status" value="1"/>
</dbReference>
<evidence type="ECO:0000256" key="1">
    <source>
        <dbReference type="ARBA" id="ARBA00023015"/>
    </source>
</evidence>
<dbReference type="Proteomes" id="UP000253517">
    <property type="component" value="Unassembled WGS sequence"/>
</dbReference>
<evidence type="ECO:0000259" key="4">
    <source>
        <dbReference type="PROSITE" id="PS50937"/>
    </source>
</evidence>
<dbReference type="PANTHER" id="PTHR30204">
    <property type="entry name" value="REDOX-CYCLING DRUG-SENSING TRANSCRIPTIONAL ACTIVATOR SOXR"/>
    <property type="match status" value="1"/>
</dbReference>
<name>A0A369AA34_9FLAO</name>
<dbReference type="Gene3D" id="1.10.1240.10">
    <property type="entry name" value="Methionine synthase domain"/>
    <property type="match status" value="1"/>
</dbReference>
<reference evidence="5 6" key="1">
    <citation type="submission" date="2018-07" db="EMBL/GenBank/DDBJ databases">
        <title>Genomic Encyclopedia of Type Strains, Phase IV (KMG-IV): sequencing the most valuable type-strain genomes for metagenomic binning, comparative biology and taxonomic classification.</title>
        <authorList>
            <person name="Goeker M."/>
        </authorList>
    </citation>
    <scope>NUCLEOTIDE SEQUENCE [LARGE SCALE GENOMIC DNA]</scope>
    <source>
        <strain evidence="5 6">DSM 21410</strain>
    </source>
</reference>
<dbReference type="InterPro" id="IPR036724">
    <property type="entry name" value="Cobalamin-bd_sf"/>
</dbReference>
<dbReference type="RefSeq" id="WP_084180059.1">
    <property type="nucleotide sequence ID" value="NZ_BHZF01000001.1"/>
</dbReference>
<evidence type="ECO:0000256" key="3">
    <source>
        <dbReference type="ARBA" id="ARBA00023163"/>
    </source>
</evidence>
<protein>
    <submittedName>
        <fullName evidence="5">DNA-binding transcriptional MerR regulator</fullName>
    </submittedName>
</protein>
<keyword evidence="3" id="KW-0804">Transcription</keyword>
<dbReference type="InterPro" id="IPR036594">
    <property type="entry name" value="Meth_synthase_dom"/>
</dbReference>
<dbReference type="EMBL" id="QPJS01000001">
    <property type="protein sequence ID" value="RCX05258.1"/>
    <property type="molecule type" value="Genomic_DNA"/>
</dbReference>
<dbReference type="PROSITE" id="PS50937">
    <property type="entry name" value="HTH_MERR_2"/>
    <property type="match status" value="1"/>
</dbReference>
<evidence type="ECO:0000256" key="2">
    <source>
        <dbReference type="ARBA" id="ARBA00023125"/>
    </source>
</evidence>
<dbReference type="GO" id="GO:0003677">
    <property type="term" value="F:DNA binding"/>
    <property type="evidence" value="ECO:0007669"/>
    <property type="project" value="UniProtKB-KW"/>
</dbReference>
<keyword evidence="1" id="KW-0805">Transcription regulation</keyword>
<dbReference type="Pfam" id="PF02607">
    <property type="entry name" value="B12-binding_2"/>
    <property type="match status" value="1"/>
</dbReference>
<dbReference type="Gene3D" id="3.40.50.280">
    <property type="entry name" value="Cobalamin-binding domain"/>
    <property type="match status" value="1"/>
</dbReference>
<keyword evidence="6" id="KW-1185">Reference proteome</keyword>
<dbReference type="PANTHER" id="PTHR30204:SF67">
    <property type="entry name" value="HTH-TYPE TRANSCRIPTIONAL REGULATOR MLRA-RELATED"/>
    <property type="match status" value="1"/>
</dbReference>
<dbReference type="CDD" id="cd01104">
    <property type="entry name" value="HTH_MlrA-CarA"/>
    <property type="match status" value="1"/>
</dbReference>
<keyword evidence="2 5" id="KW-0238">DNA-binding</keyword>